<gene>
    <name evidence="7" type="ORF">P0Y65_18035</name>
</gene>
<dbReference type="GO" id="GO:0034599">
    <property type="term" value="P:cellular response to oxidative stress"/>
    <property type="evidence" value="ECO:0007669"/>
    <property type="project" value="TreeGrafter"/>
</dbReference>
<evidence type="ECO:0000313" key="8">
    <source>
        <dbReference type="Proteomes" id="UP001217476"/>
    </source>
</evidence>
<reference evidence="7" key="1">
    <citation type="submission" date="2023-03" db="EMBL/GenBank/DDBJ databases">
        <title>Andean soil-derived lignocellulolytic bacterial consortium as a source of novel taxa and putative plastic-active enzymes.</title>
        <authorList>
            <person name="Diaz-Garcia L."/>
            <person name="Chuvochina M."/>
            <person name="Feuerriegel G."/>
            <person name="Bunk B."/>
            <person name="Sproer C."/>
            <person name="Streit W.R."/>
            <person name="Rodriguez L.M."/>
            <person name="Overmann J."/>
            <person name="Jimenez D.J."/>
        </authorList>
    </citation>
    <scope>NUCLEOTIDE SEQUENCE</scope>
    <source>
        <strain evidence="7">MAG 4196</strain>
    </source>
</reference>
<evidence type="ECO:0000259" key="6">
    <source>
        <dbReference type="PROSITE" id="PS51352"/>
    </source>
</evidence>
<evidence type="ECO:0000313" key="7">
    <source>
        <dbReference type="EMBL" id="WEK04062.1"/>
    </source>
</evidence>
<evidence type="ECO:0000256" key="1">
    <source>
        <dbReference type="ARBA" id="ARBA00006926"/>
    </source>
</evidence>
<accession>A0AAJ5VTI0</accession>
<dbReference type="PRINTS" id="PR01011">
    <property type="entry name" value="GLUTPROXDASE"/>
</dbReference>
<dbReference type="AlphaFoldDB" id="A0AAJ5VTI0"/>
<proteinExistence type="inferred from homology"/>
<evidence type="ECO:0000256" key="5">
    <source>
        <dbReference type="RuleBase" id="RU000499"/>
    </source>
</evidence>
<evidence type="ECO:0000256" key="2">
    <source>
        <dbReference type="ARBA" id="ARBA00022559"/>
    </source>
</evidence>
<dbReference type="CDD" id="cd00340">
    <property type="entry name" value="GSH_Peroxidase"/>
    <property type="match status" value="1"/>
</dbReference>
<evidence type="ECO:0000256" key="3">
    <source>
        <dbReference type="ARBA" id="ARBA00023002"/>
    </source>
</evidence>
<dbReference type="PANTHER" id="PTHR11592">
    <property type="entry name" value="GLUTATHIONE PEROXIDASE"/>
    <property type="match status" value="1"/>
</dbReference>
<dbReference type="InterPro" id="IPR013766">
    <property type="entry name" value="Thioredoxin_domain"/>
</dbReference>
<dbReference type="PROSITE" id="PS51352">
    <property type="entry name" value="THIOREDOXIN_2"/>
    <property type="match status" value="1"/>
</dbReference>
<sequence>MTSLGDFTLPLIDGTDQSLSAYAGKVVLVVNTASQCGLTPQYGGLEALWQTYGEKGFVVLGFPCNQFGGQEPGTEAEIADFCETQAGATFPMFSKLEVNGPGEHALYTWLKAAEPGNISWNFAKFLIGRDGQVKARFLPAEEPASLAAAIEQQL</sequence>
<feature type="domain" description="Thioredoxin" evidence="6">
    <location>
        <begin position="1"/>
        <end position="154"/>
    </location>
</feature>
<dbReference type="InterPro" id="IPR000889">
    <property type="entry name" value="Glutathione_peroxidase"/>
</dbReference>
<dbReference type="FunFam" id="3.40.30.10:FF:000010">
    <property type="entry name" value="Glutathione peroxidase"/>
    <property type="match status" value="1"/>
</dbReference>
<dbReference type="PROSITE" id="PS00460">
    <property type="entry name" value="GLUTATHIONE_PEROXID_1"/>
    <property type="match status" value="1"/>
</dbReference>
<name>A0AAJ5VTI0_9HYPH</name>
<dbReference type="Pfam" id="PF00255">
    <property type="entry name" value="GSHPx"/>
    <property type="match status" value="1"/>
</dbReference>
<dbReference type="PROSITE" id="PS51355">
    <property type="entry name" value="GLUTATHIONE_PEROXID_3"/>
    <property type="match status" value="1"/>
</dbReference>
<protein>
    <recommendedName>
        <fullName evidence="5">Glutathione peroxidase</fullName>
    </recommendedName>
</protein>
<dbReference type="PANTHER" id="PTHR11592:SF78">
    <property type="entry name" value="GLUTATHIONE PEROXIDASE"/>
    <property type="match status" value="1"/>
</dbReference>
<dbReference type="GO" id="GO:0004601">
    <property type="term" value="F:peroxidase activity"/>
    <property type="evidence" value="ECO:0007669"/>
    <property type="project" value="UniProtKB-KW"/>
</dbReference>
<dbReference type="PIRSF" id="PIRSF000303">
    <property type="entry name" value="Glutathion_perox"/>
    <property type="match status" value="1"/>
</dbReference>
<dbReference type="InterPro" id="IPR029760">
    <property type="entry name" value="GPX_CS"/>
</dbReference>
<dbReference type="Proteomes" id="UP001217476">
    <property type="component" value="Chromosome"/>
</dbReference>
<dbReference type="PROSITE" id="PS00763">
    <property type="entry name" value="GLUTATHIONE_PEROXID_2"/>
    <property type="match status" value="1"/>
</dbReference>
<dbReference type="InterPro" id="IPR036249">
    <property type="entry name" value="Thioredoxin-like_sf"/>
</dbReference>
<comment type="similarity">
    <text evidence="1 5">Belongs to the glutathione peroxidase family.</text>
</comment>
<dbReference type="EMBL" id="CP119312">
    <property type="protein sequence ID" value="WEK04062.1"/>
    <property type="molecule type" value="Genomic_DNA"/>
</dbReference>
<keyword evidence="3 5" id="KW-0560">Oxidoreductase</keyword>
<feature type="active site" evidence="4">
    <location>
        <position position="36"/>
    </location>
</feature>
<dbReference type="SUPFAM" id="SSF52833">
    <property type="entry name" value="Thioredoxin-like"/>
    <property type="match status" value="1"/>
</dbReference>
<organism evidence="7 8">
    <name type="scientific">Candidatus Devosia phytovorans</name>
    <dbReference type="NCBI Taxonomy" id="3121372"/>
    <lineage>
        <taxon>Bacteria</taxon>
        <taxon>Pseudomonadati</taxon>
        <taxon>Pseudomonadota</taxon>
        <taxon>Alphaproteobacteria</taxon>
        <taxon>Hyphomicrobiales</taxon>
        <taxon>Devosiaceae</taxon>
        <taxon>Devosia</taxon>
    </lineage>
</organism>
<dbReference type="Gene3D" id="3.40.30.10">
    <property type="entry name" value="Glutaredoxin"/>
    <property type="match status" value="1"/>
</dbReference>
<evidence type="ECO:0000256" key="4">
    <source>
        <dbReference type="PIRSR" id="PIRSR000303-1"/>
    </source>
</evidence>
<keyword evidence="2 5" id="KW-0575">Peroxidase</keyword>
<dbReference type="InterPro" id="IPR029759">
    <property type="entry name" value="GPX_AS"/>
</dbReference>